<reference evidence="1 2" key="1">
    <citation type="journal article" date="2013" name="Curr. Biol.">
        <title>The Genome of the Foraminiferan Reticulomyxa filosa.</title>
        <authorList>
            <person name="Glockner G."/>
            <person name="Hulsmann N."/>
            <person name="Schleicher M."/>
            <person name="Noegel A.A."/>
            <person name="Eichinger L."/>
            <person name="Gallinger C."/>
            <person name="Pawlowski J."/>
            <person name="Sierra R."/>
            <person name="Euteneuer U."/>
            <person name="Pillet L."/>
            <person name="Moustafa A."/>
            <person name="Platzer M."/>
            <person name="Groth M."/>
            <person name="Szafranski K."/>
            <person name="Schliwa M."/>
        </authorList>
    </citation>
    <scope>NUCLEOTIDE SEQUENCE [LARGE SCALE GENOMIC DNA]</scope>
</reference>
<evidence type="ECO:0000313" key="1">
    <source>
        <dbReference type="EMBL" id="ETO21264.1"/>
    </source>
</evidence>
<dbReference type="EMBL" id="ASPP01011801">
    <property type="protein sequence ID" value="ETO21264.1"/>
    <property type="molecule type" value="Genomic_DNA"/>
</dbReference>
<evidence type="ECO:0000313" key="2">
    <source>
        <dbReference type="Proteomes" id="UP000023152"/>
    </source>
</evidence>
<protein>
    <submittedName>
        <fullName evidence="1">Uncharacterized protein</fullName>
    </submittedName>
</protein>
<organism evidence="1 2">
    <name type="scientific">Reticulomyxa filosa</name>
    <dbReference type="NCBI Taxonomy" id="46433"/>
    <lineage>
        <taxon>Eukaryota</taxon>
        <taxon>Sar</taxon>
        <taxon>Rhizaria</taxon>
        <taxon>Retaria</taxon>
        <taxon>Foraminifera</taxon>
        <taxon>Monothalamids</taxon>
        <taxon>Reticulomyxidae</taxon>
        <taxon>Reticulomyxa</taxon>
    </lineage>
</organism>
<dbReference type="AlphaFoldDB" id="X6N674"/>
<sequence length="178" mass="21380">MKYVSIWNNDNQTNKSNNYSQWIPFTDNRNHSIIIMSNYANYRGMHVFDLNVFQFIKHDILPINNYIGYHCFILNSENGQREENKQNSHVVVLSKYRLSIEYNEDNNTFRFCQLSVCHDSVYSQLVHKRQSYTHYEGEDDKKTIASIHMKTKVRMWDPLLLVMICLFLFDETQINYIM</sequence>
<dbReference type="Proteomes" id="UP000023152">
    <property type="component" value="Unassembled WGS sequence"/>
</dbReference>
<keyword evidence="2" id="KW-1185">Reference proteome</keyword>
<proteinExistence type="predicted"/>
<name>X6N674_RETFI</name>
<accession>X6N674</accession>
<gene>
    <name evidence="1" type="ORF">RFI_15940</name>
</gene>
<comment type="caution">
    <text evidence="1">The sequence shown here is derived from an EMBL/GenBank/DDBJ whole genome shotgun (WGS) entry which is preliminary data.</text>
</comment>